<accession>A0AAN6TS34</accession>
<protein>
    <submittedName>
        <fullName evidence="1">Uncharacterized protein</fullName>
    </submittedName>
</protein>
<evidence type="ECO:0000313" key="2">
    <source>
        <dbReference type="Proteomes" id="UP001302602"/>
    </source>
</evidence>
<proteinExistence type="predicted"/>
<keyword evidence="2" id="KW-1185">Reference proteome</keyword>
<comment type="caution">
    <text evidence="1">The sequence shown here is derived from an EMBL/GenBank/DDBJ whole genome shotgun (WGS) entry which is preliminary data.</text>
</comment>
<sequence>MVVRVVPGFGYKDSVGVSDLNHLASTPRVTSSSGLHPNTHSLIQLSQTSSPFATMKVFALLAFALPAVLGSPAGAGTIVQRDPDTSCNPYTDWGHTQGAHSYYCGTFGDYPNYEFHCVRYKSADYCNGKAYCSDKQPCGGNAICSYGVCVEKVNGKHCKRTCDPY</sequence>
<dbReference type="EMBL" id="MU853245">
    <property type="protein sequence ID" value="KAK4119698.1"/>
    <property type="molecule type" value="Genomic_DNA"/>
</dbReference>
<name>A0AAN6TS34_9PEZI</name>
<gene>
    <name evidence="1" type="ORF">N657DRAFT_247631</name>
</gene>
<reference evidence="1" key="2">
    <citation type="submission" date="2023-05" db="EMBL/GenBank/DDBJ databases">
        <authorList>
            <consortium name="Lawrence Berkeley National Laboratory"/>
            <person name="Steindorff A."/>
            <person name="Hensen N."/>
            <person name="Bonometti L."/>
            <person name="Westerberg I."/>
            <person name="Brannstrom I.O."/>
            <person name="Guillou S."/>
            <person name="Cros-Aarteil S."/>
            <person name="Calhoun S."/>
            <person name="Haridas S."/>
            <person name="Kuo A."/>
            <person name="Mondo S."/>
            <person name="Pangilinan J."/>
            <person name="Riley R."/>
            <person name="Labutti K."/>
            <person name="Andreopoulos B."/>
            <person name="Lipzen A."/>
            <person name="Chen C."/>
            <person name="Yanf M."/>
            <person name="Daum C."/>
            <person name="Ng V."/>
            <person name="Clum A."/>
            <person name="Ohm R."/>
            <person name="Martin F."/>
            <person name="Silar P."/>
            <person name="Natvig D."/>
            <person name="Lalanne C."/>
            <person name="Gautier V."/>
            <person name="Ament-Velasquez S.L."/>
            <person name="Kruys A."/>
            <person name="Hutchinson M.I."/>
            <person name="Powell A.J."/>
            <person name="Barry K."/>
            <person name="Miller A.N."/>
            <person name="Grigoriev I.V."/>
            <person name="Debuchy R."/>
            <person name="Gladieux P."/>
            <person name="Thoren M.H."/>
            <person name="Johannesson H."/>
        </authorList>
    </citation>
    <scope>NUCLEOTIDE SEQUENCE</scope>
    <source>
        <strain evidence="1">CBS 731.68</strain>
    </source>
</reference>
<dbReference type="RefSeq" id="XP_062643471.1">
    <property type="nucleotide sequence ID" value="XM_062786416.1"/>
</dbReference>
<dbReference type="Proteomes" id="UP001302602">
    <property type="component" value="Unassembled WGS sequence"/>
</dbReference>
<dbReference type="AlphaFoldDB" id="A0AAN6TS34"/>
<organism evidence="1 2">
    <name type="scientific">Parathielavia appendiculata</name>
    <dbReference type="NCBI Taxonomy" id="2587402"/>
    <lineage>
        <taxon>Eukaryota</taxon>
        <taxon>Fungi</taxon>
        <taxon>Dikarya</taxon>
        <taxon>Ascomycota</taxon>
        <taxon>Pezizomycotina</taxon>
        <taxon>Sordariomycetes</taxon>
        <taxon>Sordariomycetidae</taxon>
        <taxon>Sordariales</taxon>
        <taxon>Chaetomiaceae</taxon>
        <taxon>Parathielavia</taxon>
    </lineage>
</organism>
<dbReference type="GeneID" id="87823182"/>
<evidence type="ECO:0000313" key="1">
    <source>
        <dbReference type="EMBL" id="KAK4119698.1"/>
    </source>
</evidence>
<reference evidence="1" key="1">
    <citation type="journal article" date="2023" name="Mol. Phylogenet. Evol.">
        <title>Genome-scale phylogeny and comparative genomics of the fungal order Sordariales.</title>
        <authorList>
            <person name="Hensen N."/>
            <person name="Bonometti L."/>
            <person name="Westerberg I."/>
            <person name="Brannstrom I.O."/>
            <person name="Guillou S."/>
            <person name="Cros-Aarteil S."/>
            <person name="Calhoun S."/>
            <person name="Haridas S."/>
            <person name="Kuo A."/>
            <person name="Mondo S."/>
            <person name="Pangilinan J."/>
            <person name="Riley R."/>
            <person name="LaButti K."/>
            <person name="Andreopoulos B."/>
            <person name="Lipzen A."/>
            <person name="Chen C."/>
            <person name="Yan M."/>
            <person name="Daum C."/>
            <person name="Ng V."/>
            <person name="Clum A."/>
            <person name="Steindorff A."/>
            <person name="Ohm R.A."/>
            <person name="Martin F."/>
            <person name="Silar P."/>
            <person name="Natvig D.O."/>
            <person name="Lalanne C."/>
            <person name="Gautier V."/>
            <person name="Ament-Velasquez S.L."/>
            <person name="Kruys A."/>
            <person name="Hutchinson M.I."/>
            <person name="Powell A.J."/>
            <person name="Barry K."/>
            <person name="Miller A.N."/>
            <person name="Grigoriev I.V."/>
            <person name="Debuchy R."/>
            <person name="Gladieux P."/>
            <person name="Hiltunen Thoren M."/>
            <person name="Johannesson H."/>
        </authorList>
    </citation>
    <scope>NUCLEOTIDE SEQUENCE</scope>
    <source>
        <strain evidence="1">CBS 731.68</strain>
    </source>
</reference>